<dbReference type="InterPro" id="IPR030378">
    <property type="entry name" value="G_CP_dom"/>
</dbReference>
<dbReference type="SUPFAM" id="SSF52540">
    <property type="entry name" value="P-loop containing nucleoside triphosphate hydrolases"/>
    <property type="match status" value="1"/>
</dbReference>
<organism evidence="8 9">
    <name type="scientific">Dictyostelium firmibasis</name>
    <dbReference type="NCBI Taxonomy" id="79012"/>
    <lineage>
        <taxon>Eukaryota</taxon>
        <taxon>Amoebozoa</taxon>
        <taxon>Evosea</taxon>
        <taxon>Eumycetozoa</taxon>
        <taxon>Dictyostelia</taxon>
        <taxon>Dictyosteliales</taxon>
        <taxon>Dictyosteliaceae</taxon>
        <taxon>Dictyostelium</taxon>
    </lineage>
</organism>
<evidence type="ECO:0000259" key="7">
    <source>
        <dbReference type="PROSITE" id="PS51721"/>
    </source>
</evidence>
<keyword evidence="5" id="KW-0539">Nucleus</keyword>
<dbReference type="Gene3D" id="3.40.50.300">
    <property type="entry name" value="P-loop containing nucleotide triphosphate hydrolases"/>
    <property type="match status" value="1"/>
</dbReference>
<name>A0AAN7UEU1_9MYCE</name>
<dbReference type="GO" id="GO:0005730">
    <property type="term" value="C:nucleolus"/>
    <property type="evidence" value="ECO:0007669"/>
    <property type="project" value="TreeGrafter"/>
</dbReference>
<dbReference type="FunFam" id="1.10.1580.10:FF:000002">
    <property type="entry name" value="Guanine nucleotide-binding protein-like 3 (nucleolar)-like"/>
    <property type="match status" value="1"/>
</dbReference>
<dbReference type="InterPro" id="IPR023179">
    <property type="entry name" value="GTP-bd_ortho_bundle_sf"/>
</dbReference>
<sequence>MLNKIEQQKQKASEEKKSKKEKRRQEQMAEARKDIASMAADAKRREDEFEERQQLKQQQKQQGKFEKEGKDSSLKQFYREVKKVIEAGDVILQVLDARDPMGCRCLDIEKMILERYSNKKIVLILNKIDLVPRENVLMWLKYLRNFYPTLAFKCSTQQQKRNLGQQGGIQPELASNDMLNSTESLGAEQLLQLLKNYSRSLNIKTSVTVGIIGYPNVGKSSLINSLKRTRSVGVGATPGFTKIAQEVHLDKNVKLLDSPGIVPIKGNVDENIILRNVVKLEKVLDPIAPVDAILSRCSQKQILDIYEIAEYQSTTDFLTQVAAKRKKIIRGGVADLRSTAISVIRDWTGGKIPFYTQPPKVLVKSTLVSQFSDELNIDQSDLISTVNNQNTSFASLKYSEPKQQELDTSLFDDDDEDEDDDEEEMEDEDDEEEMEDEEEEEEEEEEEDEMEEDSDSEALLRYQQQRQVVKATAKQIAQIKSKVQNLRDENDQFNPQSNKQLKKQSKKLKKKFGIVSTSSNQAQDDDDDDDDDEQEINDDDSEDIDEDEAF</sequence>
<evidence type="ECO:0000256" key="4">
    <source>
        <dbReference type="ARBA" id="ARBA00023134"/>
    </source>
</evidence>
<dbReference type="AlphaFoldDB" id="A0AAN7UEU1"/>
<dbReference type="InterPro" id="IPR050755">
    <property type="entry name" value="TRAFAC_YlqF/YawG_RiboMat"/>
</dbReference>
<feature type="compositionally biased region" description="Basic and acidic residues" evidence="6">
    <location>
        <begin position="1"/>
        <end position="54"/>
    </location>
</feature>
<evidence type="ECO:0000256" key="1">
    <source>
        <dbReference type="ARBA" id="ARBA00004123"/>
    </source>
</evidence>
<reference evidence="8 9" key="1">
    <citation type="submission" date="2023-11" db="EMBL/GenBank/DDBJ databases">
        <title>Dfirmibasis_genome.</title>
        <authorList>
            <person name="Edelbroek B."/>
            <person name="Kjellin J."/>
            <person name="Jerlstrom-Hultqvist J."/>
            <person name="Soderbom F."/>
        </authorList>
    </citation>
    <scope>NUCLEOTIDE SEQUENCE [LARGE SCALE GENOMIC DNA]</scope>
    <source>
        <strain evidence="8 9">TNS-C-14</strain>
    </source>
</reference>
<feature type="domain" description="CP-type G" evidence="7">
    <location>
        <begin position="78"/>
        <end position="264"/>
    </location>
</feature>
<gene>
    <name evidence="8" type="ORF">RB653_000066</name>
</gene>
<evidence type="ECO:0000313" key="8">
    <source>
        <dbReference type="EMBL" id="KAK5580053.1"/>
    </source>
</evidence>
<keyword evidence="4" id="KW-0342">GTP-binding</keyword>
<dbReference type="FunFam" id="3.40.50.300:FF:000493">
    <property type="entry name" value="Guanine nucleotide-binding protein-like 3-like protein"/>
    <property type="match status" value="1"/>
</dbReference>
<comment type="caution">
    <text evidence="8">The sequence shown here is derived from an EMBL/GenBank/DDBJ whole genome shotgun (WGS) entry which is preliminary data.</text>
</comment>
<dbReference type="CDD" id="cd04178">
    <property type="entry name" value="Nucleostemin_like"/>
    <property type="match status" value="1"/>
</dbReference>
<feature type="compositionally biased region" description="Basic residues" evidence="6">
    <location>
        <begin position="500"/>
        <end position="512"/>
    </location>
</feature>
<feature type="compositionally biased region" description="Acidic residues" evidence="6">
    <location>
        <begin position="410"/>
        <end position="456"/>
    </location>
</feature>
<comment type="subcellular location">
    <subcellularLocation>
        <location evidence="1">Nucleus</location>
    </subcellularLocation>
</comment>
<keyword evidence="3" id="KW-0175">Coiled coil</keyword>
<feature type="region of interest" description="Disordered" evidence="6">
    <location>
        <begin position="1"/>
        <end position="68"/>
    </location>
</feature>
<feature type="region of interest" description="Disordered" evidence="6">
    <location>
        <begin position="395"/>
        <end position="550"/>
    </location>
</feature>
<dbReference type="InterPro" id="IPR027417">
    <property type="entry name" value="P-loop_NTPase"/>
</dbReference>
<dbReference type="PROSITE" id="PS51721">
    <property type="entry name" value="G_CP"/>
    <property type="match status" value="1"/>
</dbReference>
<dbReference type="GO" id="GO:0005525">
    <property type="term" value="F:GTP binding"/>
    <property type="evidence" value="ECO:0007669"/>
    <property type="project" value="UniProtKB-KW"/>
</dbReference>
<dbReference type="Gene3D" id="1.10.1580.10">
    <property type="match status" value="1"/>
</dbReference>
<evidence type="ECO:0000256" key="3">
    <source>
        <dbReference type="ARBA" id="ARBA00023054"/>
    </source>
</evidence>
<evidence type="ECO:0000256" key="2">
    <source>
        <dbReference type="ARBA" id="ARBA00022741"/>
    </source>
</evidence>
<protein>
    <recommendedName>
        <fullName evidence="7">CP-type G domain-containing protein</fullName>
    </recommendedName>
</protein>
<dbReference type="Pfam" id="PF01926">
    <property type="entry name" value="MMR_HSR1"/>
    <property type="match status" value="1"/>
</dbReference>
<keyword evidence="9" id="KW-1185">Reference proteome</keyword>
<evidence type="ECO:0000256" key="5">
    <source>
        <dbReference type="ARBA" id="ARBA00023242"/>
    </source>
</evidence>
<dbReference type="InterPro" id="IPR006073">
    <property type="entry name" value="GTP-bd"/>
</dbReference>
<dbReference type="PANTHER" id="PTHR11089:SF30">
    <property type="entry name" value="GUANINE NUCLEOTIDE-BINDING PROTEIN-LIKE 3 HOMOLOG"/>
    <property type="match status" value="1"/>
</dbReference>
<dbReference type="EMBL" id="JAVFKY010000002">
    <property type="protein sequence ID" value="KAK5580053.1"/>
    <property type="molecule type" value="Genomic_DNA"/>
</dbReference>
<dbReference type="Proteomes" id="UP001344447">
    <property type="component" value="Unassembled WGS sequence"/>
</dbReference>
<feature type="compositionally biased region" description="Acidic residues" evidence="6">
    <location>
        <begin position="523"/>
        <end position="550"/>
    </location>
</feature>
<dbReference type="PANTHER" id="PTHR11089">
    <property type="entry name" value="GTP-BINDING PROTEIN-RELATED"/>
    <property type="match status" value="1"/>
</dbReference>
<keyword evidence="2" id="KW-0547">Nucleotide-binding</keyword>
<proteinExistence type="predicted"/>
<evidence type="ECO:0000313" key="9">
    <source>
        <dbReference type="Proteomes" id="UP001344447"/>
    </source>
</evidence>
<evidence type="ECO:0000256" key="6">
    <source>
        <dbReference type="SAM" id="MobiDB-lite"/>
    </source>
</evidence>
<accession>A0AAN7UEU1</accession>